<evidence type="ECO:0000256" key="5">
    <source>
        <dbReference type="ARBA" id="ARBA00022989"/>
    </source>
</evidence>
<dbReference type="EMBL" id="QUWK01000008">
    <property type="protein sequence ID" value="RFU94521.1"/>
    <property type="molecule type" value="Genomic_DNA"/>
</dbReference>
<organism evidence="8 9">
    <name type="scientific">Sphaerochaeta halotolerans</name>
    <dbReference type="NCBI Taxonomy" id="2293840"/>
    <lineage>
        <taxon>Bacteria</taxon>
        <taxon>Pseudomonadati</taxon>
        <taxon>Spirochaetota</taxon>
        <taxon>Spirochaetia</taxon>
        <taxon>Spirochaetales</taxon>
        <taxon>Sphaerochaetaceae</taxon>
        <taxon>Sphaerochaeta</taxon>
    </lineage>
</organism>
<dbReference type="GO" id="GO:0015109">
    <property type="term" value="F:chromate transmembrane transporter activity"/>
    <property type="evidence" value="ECO:0007669"/>
    <property type="project" value="InterPro"/>
</dbReference>
<dbReference type="Pfam" id="PF02417">
    <property type="entry name" value="Chromate_transp"/>
    <property type="match status" value="1"/>
</dbReference>
<dbReference type="InterPro" id="IPR003370">
    <property type="entry name" value="Chromate_transpt"/>
</dbReference>
<dbReference type="Proteomes" id="UP000264002">
    <property type="component" value="Unassembled WGS sequence"/>
</dbReference>
<gene>
    <name evidence="8" type="ORF">DYP60_08365</name>
</gene>
<feature type="transmembrane region" description="Helical" evidence="7">
    <location>
        <begin position="146"/>
        <end position="175"/>
    </location>
</feature>
<protein>
    <submittedName>
        <fullName evidence="8">Chromate transporter</fullName>
    </submittedName>
</protein>
<feature type="transmembrane region" description="Helical" evidence="7">
    <location>
        <begin position="115"/>
        <end position="134"/>
    </location>
</feature>
<feature type="transmembrane region" description="Helical" evidence="7">
    <location>
        <begin position="78"/>
        <end position="103"/>
    </location>
</feature>
<evidence type="ECO:0000313" key="9">
    <source>
        <dbReference type="Proteomes" id="UP000264002"/>
    </source>
</evidence>
<proteinExistence type="inferred from homology"/>
<evidence type="ECO:0000256" key="7">
    <source>
        <dbReference type="SAM" id="Phobius"/>
    </source>
</evidence>
<dbReference type="GO" id="GO:0005886">
    <property type="term" value="C:plasma membrane"/>
    <property type="evidence" value="ECO:0007669"/>
    <property type="project" value="UniProtKB-SubCell"/>
</dbReference>
<keyword evidence="9" id="KW-1185">Reference proteome</keyword>
<evidence type="ECO:0000256" key="2">
    <source>
        <dbReference type="ARBA" id="ARBA00005262"/>
    </source>
</evidence>
<sequence>MKRKEASIWQLYLTFLKIGGLTFGGGYAMLPMLQREVIDIHHWVTEEEVLDIYAIGQCSPGIIAVNTATMIGYRKRGISGAIAATLGEVTPSLVLITMLATILLQIQDNIWVQRAFGGIRVAVCALITQSVFTLSKKSLIDVPTVLLYVATVAATLAFSLSPLMVIPAAILYGLVVQRLKRRKP</sequence>
<evidence type="ECO:0000256" key="6">
    <source>
        <dbReference type="ARBA" id="ARBA00023136"/>
    </source>
</evidence>
<dbReference type="PANTHER" id="PTHR43663:SF1">
    <property type="entry name" value="CHROMATE TRANSPORTER"/>
    <property type="match status" value="1"/>
</dbReference>
<comment type="subcellular location">
    <subcellularLocation>
        <location evidence="1">Cell membrane</location>
        <topology evidence="1">Multi-pass membrane protein</topology>
    </subcellularLocation>
</comment>
<feature type="transmembrane region" description="Helical" evidence="7">
    <location>
        <begin position="12"/>
        <end position="30"/>
    </location>
</feature>
<keyword evidence="6 7" id="KW-0472">Membrane</keyword>
<comment type="similarity">
    <text evidence="2">Belongs to the chromate ion transporter (CHR) (TC 2.A.51) family.</text>
</comment>
<keyword evidence="3" id="KW-1003">Cell membrane</keyword>
<evidence type="ECO:0000256" key="4">
    <source>
        <dbReference type="ARBA" id="ARBA00022692"/>
    </source>
</evidence>
<reference evidence="9" key="1">
    <citation type="submission" date="2018-08" db="EMBL/GenBank/DDBJ databases">
        <authorList>
            <person name="Grouzdev D.S."/>
            <person name="Krutkina M.S."/>
        </authorList>
    </citation>
    <scope>NUCLEOTIDE SEQUENCE [LARGE SCALE GENOMIC DNA]</scope>
    <source>
        <strain evidence="9">4-11</strain>
    </source>
</reference>
<dbReference type="InterPro" id="IPR052518">
    <property type="entry name" value="CHR_Transporter"/>
</dbReference>
<keyword evidence="4 7" id="KW-0812">Transmembrane</keyword>
<evidence type="ECO:0000313" key="8">
    <source>
        <dbReference type="EMBL" id="RFU94521.1"/>
    </source>
</evidence>
<dbReference type="PANTHER" id="PTHR43663">
    <property type="entry name" value="CHROMATE TRANSPORT PROTEIN-RELATED"/>
    <property type="match status" value="1"/>
</dbReference>
<dbReference type="AlphaFoldDB" id="A0A372MFG9"/>
<reference evidence="8 9" key="2">
    <citation type="submission" date="2018-09" db="EMBL/GenBank/DDBJ databases">
        <title>Genome of Sphaerochaeta halotolerans strain 4-11.</title>
        <authorList>
            <person name="Nazina T.N."/>
            <person name="Sokolova D.S."/>
        </authorList>
    </citation>
    <scope>NUCLEOTIDE SEQUENCE [LARGE SCALE GENOMIC DNA]</scope>
    <source>
        <strain evidence="8 9">4-11</strain>
    </source>
</reference>
<accession>A0A372MFG9</accession>
<comment type="caution">
    <text evidence="8">The sequence shown here is derived from an EMBL/GenBank/DDBJ whole genome shotgun (WGS) entry which is preliminary data.</text>
</comment>
<name>A0A372MFG9_9SPIR</name>
<evidence type="ECO:0000256" key="1">
    <source>
        <dbReference type="ARBA" id="ARBA00004651"/>
    </source>
</evidence>
<keyword evidence="5 7" id="KW-1133">Transmembrane helix</keyword>
<evidence type="ECO:0000256" key="3">
    <source>
        <dbReference type="ARBA" id="ARBA00022475"/>
    </source>
</evidence>
<dbReference type="RefSeq" id="WP_117330555.1">
    <property type="nucleotide sequence ID" value="NZ_QUWK01000008.1"/>
</dbReference>